<dbReference type="RefSeq" id="WP_378390574.1">
    <property type="nucleotide sequence ID" value="NZ_JBHLWM010000008.1"/>
</dbReference>
<evidence type="ECO:0000313" key="5">
    <source>
        <dbReference type="EMBL" id="MFC0242524.1"/>
    </source>
</evidence>
<comment type="caution">
    <text evidence="5">The sequence shown here is derived from an EMBL/GenBank/DDBJ whole genome shotgun (WGS) entry which is preliminary data.</text>
</comment>
<feature type="domain" description="AMP-dependent synthetase/ligase" evidence="3">
    <location>
        <begin position="30"/>
        <end position="418"/>
    </location>
</feature>
<comment type="similarity">
    <text evidence="1">Belongs to the ATP-dependent AMP-binding enzyme family.</text>
</comment>
<dbReference type="Pfam" id="PF00501">
    <property type="entry name" value="AMP-binding"/>
    <property type="match status" value="1"/>
</dbReference>
<dbReference type="Pfam" id="PF13193">
    <property type="entry name" value="AMP-binding_C"/>
    <property type="match status" value="1"/>
</dbReference>
<evidence type="ECO:0000259" key="3">
    <source>
        <dbReference type="Pfam" id="PF00501"/>
    </source>
</evidence>
<keyword evidence="2" id="KW-0436">Ligase</keyword>
<name>A0ABV6EWB1_9BRAD</name>
<evidence type="ECO:0000313" key="6">
    <source>
        <dbReference type="Proteomes" id="UP001589775"/>
    </source>
</evidence>
<dbReference type="Gene3D" id="3.30.300.30">
    <property type="match status" value="1"/>
</dbReference>
<proteinExistence type="inferred from homology"/>
<gene>
    <name evidence="5" type="ORF">ACFFJ6_18675</name>
</gene>
<feature type="domain" description="AMP-binding enzyme C-terminal" evidence="4">
    <location>
        <begin position="469"/>
        <end position="544"/>
    </location>
</feature>
<dbReference type="PROSITE" id="PS00455">
    <property type="entry name" value="AMP_BINDING"/>
    <property type="match status" value="1"/>
</dbReference>
<dbReference type="InterPro" id="IPR000873">
    <property type="entry name" value="AMP-dep_synth/lig_dom"/>
</dbReference>
<dbReference type="PANTHER" id="PTHR43201:SF5">
    <property type="entry name" value="MEDIUM-CHAIN ACYL-COA LIGASE ACSF2, MITOCHONDRIAL"/>
    <property type="match status" value="1"/>
</dbReference>
<organism evidence="5 6">
    <name type="scientific">Rhodopseudomonas telluris</name>
    <dbReference type="NCBI Taxonomy" id="644215"/>
    <lineage>
        <taxon>Bacteria</taxon>
        <taxon>Pseudomonadati</taxon>
        <taxon>Pseudomonadota</taxon>
        <taxon>Alphaproteobacteria</taxon>
        <taxon>Hyphomicrobiales</taxon>
        <taxon>Nitrobacteraceae</taxon>
        <taxon>Rhodopseudomonas</taxon>
    </lineage>
</organism>
<protein>
    <submittedName>
        <fullName evidence="5">AMP-binding protein</fullName>
    </submittedName>
</protein>
<dbReference type="EMBL" id="JBHLWM010000008">
    <property type="protein sequence ID" value="MFC0242524.1"/>
    <property type="molecule type" value="Genomic_DNA"/>
</dbReference>
<dbReference type="InterPro" id="IPR020845">
    <property type="entry name" value="AMP-binding_CS"/>
</dbReference>
<reference evidence="5 6" key="1">
    <citation type="submission" date="2024-09" db="EMBL/GenBank/DDBJ databases">
        <authorList>
            <person name="Sun Q."/>
            <person name="Mori K."/>
        </authorList>
    </citation>
    <scope>NUCLEOTIDE SEQUENCE [LARGE SCALE GENOMIC DNA]</scope>
    <source>
        <strain evidence="5 6">KCTC 23279</strain>
    </source>
</reference>
<sequence>MENNTRSRLSHFKGEQTLPLIDATIGAALDDAAERFGDNIALVVRHQQVRWSYRDLKRQVDKFAAGLWQAGLRPGDRIGIWAPNCVEWTVTQYASAKIGLILVNLNPAYRTAEIKYALVKVGCKALVFAESFKTSRYLDTLRGLIPEIGGCRSGDLHSAEVPDLRLLICTASERHDGVVRFQDVVADGSRAINDGFSWPRGLKSADPINIQYTSGTTGAPKAATLSHHGLLNSAWFTGHICGTSERDAICVPLPLFHIFGMLTGNLLAMLRGAKIVHPGDAFDADAVLDAVEAERCTSLYGTPTMFVSELARLEERARDLSSLRTGIIAGAVVPMELLRRVMAEMNMTGVVNGYGMTETSSAVMVTSPTDTPERRVTTVGRVVPHVEAKIVDPTGSTVQIGEPGEILVRGYSTMLGYWGDPVTTSQTINSEGWLRTGDLGMFDGDGYGRIVGRLKDMVIRGGENISCGEIEEFLMRHPAVESACVVGVPDDKYGEELCACLMLKAGSHTDDRDVREFCKGKISHYKIPRYLRFVDTFPLTTSGKVQKFLLAKSSAQSLGLIKADE</sequence>
<evidence type="ECO:0000256" key="2">
    <source>
        <dbReference type="ARBA" id="ARBA00022598"/>
    </source>
</evidence>
<dbReference type="InterPro" id="IPR045851">
    <property type="entry name" value="AMP-bd_C_sf"/>
</dbReference>
<dbReference type="Gene3D" id="3.40.50.12780">
    <property type="entry name" value="N-terminal domain of ligase-like"/>
    <property type="match status" value="1"/>
</dbReference>
<keyword evidence="6" id="KW-1185">Reference proteome</keyword>
<dbReference type="SUPFAM" id="SSF56801">
    <property type="entry name" value="Acetyl-CoA synthetase-like"/>
    <property type="match status" value="1"/>
</dbReference>
<dbReference type="InterPro" id="IPR025110">
    <property type="entry name" value="AMP-bd_C"/>
</dbReference>
<evidence type="ECO:0000256" key="1">
    <source>
        <dbReference type="ARBA" id="ARBA00006432"/>
    </source>
</evidence>
<dbReference type="Proteomes" id="UP001589775">
    <property type="component" value="Unassembled WGS sequence"/>
</dbReference>
<accession>A0ABV6EWB1</accession>
<evidence type="ECO:0000259" key="4">
    <source>
        <dbReference type="Pfam" id="PF13193"/>
    </source>
</evidence>
<dbReference type="PANTHER" id="PTHR43201">
    <property type="entry name" value="ACYL-COA SYNTHETASE"/>
    <property type="match status" value="1"/>
</dbReference>
<dbReference type="InterPro" id="IPR042099">
    <property type="entry name" value="ANL_N_sf"/>
</dbReference>